<proteinExistence type="predicted"/>
<sequence length="118" mass="13734">MINNWRNSSQFLMPAVKQKTQKGKYDIYPTHVLEDGKIYKGFESLANELIQHRTILMDGFIGVFFEDFRKNLQKYFDQKKLNVHWVDTSTALKSEAEIEKMIAPFLGGNDPLFGTRTN</sequence>
<evidence type="ECO:0000313" key="1">
    <source>
        <dbReference type="EMBL" id="HDR50956.1"/>
    </source>
</evidence>
<organism evidence="1">
    <name type="scientific">Mariniphaga anaerophila</name>
    <dbReference type="NCBI Taxonomy" id="1484053"/>
    <lineage>
        <taxon>Bacteria</taxon>
        <taxon>Pseudomonadati</taxon>
        <taxon>Bacteroidota</taxon>
        <taxon>Bacteroidia</taxon>
        <taxon>Marinilabiliales</taxon>
        <taxon>Prolixibacteraceae</taxon>
        <taxon>Mariniphaga</taxon>
    </lineage>
</organism>
<feature type="non-terminal residue" evidence="1">
    <location>
        <position position="118"/>
    </location>
</feature>
<dbReference type="Proteomes" id="UP000886047">
    <property type="component" value="Unassembled WGS sequence"/>
</dbReference>
<protein>
    <submittedName>
        <fullName evidence="1">Uncharacterized protein</fullName>
    </submittedName>
</protein>
<dbReference type="EMBL" id="DSDK01000276">
    <property type="protein sequence ID" value="HDR50956.1"/>
    <property type="molecule type" value="Genomic_DNA"/>
</dbReference>
<name>A0A831LUS9_9BACT</name>
<comment type="caution">
    <text evidence="1">The sequence shown here is derived from an EMBL/GenBank/DDBJ whole genome shotgun (WGS) entry which is preliminary data.</text>
</comment>
<reference evidence="1" key="1">
    <citation type="journal article" date="2020" name="mSystems">
        <title>Genome- and Community-Level Interaction Insights into Carbon Utilization and Element Cycling Functions of Hydrothermarchaeota in Hydrothermal Sediment.</title>
        <authorList>
            <person name="Zhou Z."/>
            <person name="Liu Y."/>
            <person name="Xu W."/>
            <person name="Pan J."/>
            <person name="Luo Z.H."/>
            <person name="Li M."/>
        </authorList>
    </citation>
    <scope>NUCLEOTIDE SEQUENCE [LARGE SCALE GENOMIC DNA]</scope>
    <source>
        <strain evidence="1">SpSt-1217</strain>
    </source>
</reference>
<gene>
    <name evidence="1" type="ORF">ENN90_04950</name>
</gene>
<dbReference type="AlphaFoldDB" id="A0A831LUS9"/>
<accession>A0A831LUS9</accession>